<dbReference type="Gene3D" id="3.30.70.1350">
    <property type="entry name" value="Cation efflux protein, cytoplasmic domain"/>
    <property type="match status" value="1"/>
</dbReference>
<dbReference type="Pfam" id="PF16916">
    <property type="entry name" value="ZT_dimer"/>
    <property type="match status" value="1"/>
</dbReference>
<dbReference type="GO" id="GO:0006882">
    <property type="term" value="P:intracellular zinc ion homeostasis"/>
    <property type="evidence" value="ECO:0007669"/>
    <property type="project" value="TreeGrafter"/>
</dbReference>
<feature type="transmembrane region" description="Helical" evidence="7">
    <location>
        <begin position="64"/>
        <end position="80"/>
    </location>
</feature>
<protein>
    <submittedName>
        <fullName evidence="10">Cation diffusion facilitator family transporter</fullName>
    </submittedName>
</protein>
<evidence type="ECO:0000256" key="5">
    <source>
        <dbReference type="ARBA" id="ARBA00022989"/>
    </source>
</evidence>
<keyword evidence="5 7" id="KW-1133">Transmembrane helix</keyword>
<feature type="transmembrane region" description="Helical" evidence="7">
    <location>
        <begin position="174"/>
        <end position="192"/>
    </location>
</feature>
<evidence type="ECO:0000256" key="2">
    <source>
        <dbReference type="ARBA" id="ARBA00008114"/>
    </source>
</evidence>
<keyword evidence="4 7" id="KW-0812">Transmembrane</keyword>
<organism evidence="10 11">
    <name type="scientific">Thermocatellispora tengchongensis</name>
    <dbReference type="NCBI Taxonomy" id="1073253"/>
    <lineage>
        <taxon>Bacteria</taxon>
        <taxon>Bacillati</taxon>
        <taxon>Actinomycetota</taxon>
        <taxon>Actinomycetes</taxon>
        <taxon>Streptosporangiales</taxon>
        <taxon>Streptosporangiaceae</taxon>
        <taxon>Thermocatellispora</taxon>
    </lineage>
</organism>
<proteinExistence type="inferred from homology"/>
<dbReference type="SUPFAM" id="SSF160240">
    <property type="entry name" value="Cation efflux protein cytoplasmic domain-like"/>
    <property type="match status" value="1"/>
</dbReference>
<feature type="transmembrane region" description="Helical" evidence="7">
    <location>
        <begin position="198"/>
        <end position="215"/>
    </location>
</feature>
<dbReference type="InterPro" id="IPR027469">
    <property type="entry name" value="Cation_efflux_TMD_sf"/>
</dbReference>
<feature type="transmembrane region" description="Helical" evidence="7">
    <location>
        <begin position="101"/>
        <end position="119"/>
    </location>
</feature>
<evidence type="ECO:0000259" key="8">
    <source>
        <dbReference type="Pfam" id="PF01545"/>
    </source>
</evidence>
<dbReference type="GO" id="GO:0005886">
    <property type="term" value="C:plasma membrane"/>
    <property type="evidence" value="ECO:0007669"/>
    <property type="project" value="TreeGrafter"/>
</dbReference>
<dbReference type="SUPFAM" id="SSF161111">
    <property type="entry name" value="Cation efflux protein transmembrane domain-like"/>
    <property type="match status" value="1"/>
</dbReference>
<dbReference type="Gene3D" id="1.20.1510.10">
    <property type="entry name" value="Cation efflux protein transmembrane domain"/>
    <property type="match status" value="1"/>
</dbReference>
<comment type="similarity">
    <text evidence="2">Belongs to the cation diffusion facilitator (CDF) transporter (TC 2.A.4) family.</text>
</comment>
<dbReference type="InterPro" id="IPR058533">
    <property type="entry name" value="Cation_efflux_TM"/>
</dbReference>
<evidence type="ECO:0000313" key="11">
    <source>
        <dbReference type="Proteomes" id="UP000578449"/>
    </source>
</evidence>
<keyword evidence="11" id="KW-1185">Reference proteome</keyword>
<dbReference type="Pfam" id="PF01545">
    <property type="entry name" value="Cation_efflux"/>
    <property type="match status" value="1"/>
</dbReference>
<evidence type="ECO:0000256" key="7">
    <source>
        <dbReference type="SAM" id="Phobius"/>
    </source>
</evidence>
<evidence type="ECO:0000259" key="9">
    <source>
        <dbReference type="Pfam" id="PF16916"/>
    </source>
</evidence>
<dbReference type="InterPro" id="IPR050291">
    <property type="entry name" value="CDF_Transporter"/>
</dbReference>
<dbReference type="InterPro" id="IPR036837">
    <property type="entry name" value="Cation_efflux_CTD_sf"/>
</dbReference>
<feature type="domain" description="Cation efflux protein transmembrane" evidence="8">
    <location>
        <begin position="30"/>
        <end position="219"/>
    </location>
</feature>
<dbReference type="GO" id="GO:0015341">
    <property type="term" value="F:zinc efflux antiporter activity"/>
    <property type="evidence" value="ECO:0007669"/>
    <property type="project" value="TreeGrafter"/>
</dbReference>
<comment type="subcellular location">
    <subcellularLocation>
        <location evidence="1">Membrane</location>
        <topology evidence="1">Multi-pass membrane protein</topology>
    </subcellularLocation>
</comment>
<accession>A0A840PGW8</accession>
<dbReference type="InterPro" id="IPR027470">
    <property type="entry name" value="Cation_efflux_CTD"/>
</dbReference>
<feature type="domain" description="Cation efflux protein cytoplasmic" evidence="9">
    <location>
        <begin position="228"/>
        <end position="303"/>
    </location>
</feature>
<dbReference type="RefSeq" id="WP_312926811.1">
    <property type="nucleotide sequence ID" value="NZ_BAABIX010000019.1"/>
</dbReference>
<dbReference type="GO" id="GO:0015093">
    <property type="term" value="F:ferrous iron transmembrane transporter activity"/>
    <property type="evidence" value="ECO:0007669"/>
    <property type="project" value="TreeGrafter"/>
</dbReference>
<dbReference type="Proteomes" id="UP000578449">
    <property type="component" value="Unassembled WGS sequence"/>
</dbReference>
<sequence>MRHLFTPHSHDAADSVDDALEASGQGIRALKISLVGLGVTALLQLVIVAVSGSVALLADTVHNFADALTAVPLWFAFVLGRRAATRRYTYGYGRAEDIAGVFIVLTIAASAALAGYESIRRFFDPQEVTNVGWVFAAGLIGFAGNELVAVYRIRVGRRIGSAALVADGLHARTDGLTSLAVVFSAAGVALGFPLADPIVGLIICAAIVMVLVRAAREIYWRLMDGVDPALISRAEEALSSAPGVTGVDTVRMRWVGHRLRAEVAIRATGDLSFAEAHDVADRARDALLRGVPKLVDALVHVSPPSPARAGADTPARNRP</sequence>
<keyword evidence="6 7" id="KW-0472">Membrane</keyword>
<dbReference type="InterPro" id="IPR002524">
    <property type="entry name" value="Cation_efflux"/>
</dbReference>
<feature type="transmembrane region" description="Helical" evidence="7">
    <location>
        <begin position="131"/>
        <end position="153"/>
    </location>
</feature>
<reference evidence="10 11" key="1">
    <citation type="submission" date="2020-08" db="EMBL/GenBank/DDBJ databases">
        <title>Genomic Encyclopedia of Type Strains, Phase IV (KMG-IV): sequencing the most valuable type-strain genomes for metagenomic binning, comparative biology and taxonomic classification.</title>
        <authorList>
            <person name="Goeker M."/>
        </authorList>
    </citation>
    <scope>NUCLEOTIDE SEQUENCE [LARGE SCALE GENOMIC DNA]</scope>
    <source>
        <strain evidence="10 11">DSM 45615</strain>
    </source>
</reference>
<evidence type="ECO:0000256" key="3">
    <source>
        <dbReference type="ARBA" id="ARBA00022448"/>
    </source>
</evidence>
<keyword evidence="3" id="KW-0813">Transport</keyword>
<evidence type="ECO:0000256" key="1">
    <source>
        <dbReference type="ARBA" id="ARBA00004141"/>
    </source>
</evidence>
<dbReference type="AlphaFoldDB" id="A0A840PGW8"/>
<evidence type="ECO:0000256" key="6">
    <source>
        <dbReference type="ARBA" id="ARBA00023136"/>
    </source>
</evidence>
<evidence type="ECO:0000313" key="10">
    <source>
        <dbReference type="EMBL" id="MBB5138382.1"/>
    </source>
</evidence>
<dbReference type="NCBIfam" id="TIGR01297">
    <property type="entry name" value="CDF"/>
    <property type="match status" value="1"/>
</dbReference>
<dbReference type="GO" id="GO:0015086">
    <property type="term" value="F:cadmium ion transmembrane transporter activity"/>
    <property type="evidence" value="ECO:0007669"/>
    <property type="project" value="TreeGrafter"/>
</dbReference>
<dbReference type="PANTHER" id="PTHR43840">
    <property type="entry name" value="MITOCHONDRIAL METAL TRANSPORTER 1-RELATED"/>
    <property type="match status" value="1"/>
</dbReference>
<dbReference type="FunFam" id="1.20.1510.10:FF:000006">
    <property type="entry name" value="Divalent cation efflux transporter"/>
    <property type="match status" value="1"/>
</dbReference>
<name>A0A840PGW8_9ACTN</name>
<dbReference type="EMBL" id="JACHGN010000023">
    <property type="protein sequence ID" value="MBB5138382.1"/>
    <property type="molecule type" value="Genomic_DNA"/>
</dbReference>
<dbReference type="PANTHER" id="PTHR43840:SF15">
    <property type="entry name" value="MITOCHONDRIAL METAL TRANSPORTER 1-RELATED"/>
    <property type="match status" value="1"/>
</dbReference>
<gene>
    <name evidence="10" type="ORF">HNP84_008136</name>
</gene>
<comment type="caution">
    <text evidence="10">The sequence shown here is derived from an EMBL/GenBank/DDBJ whole genome shotgun (WGS) entry which is preliminary data.</text>
</comment>
<evidence type="ECO:0000256" key="4">
    <source>
        <dbReference type="ARBA" id="ARBA00022692"/>
    </source>
</evidence>
<feature type="transmembrane region" description="Helical" evidence="7">
    <location>
        <begin position="34"/>
        <end position="58"/>
    </location>
</feature>